<dbReference type="EMBL" id="FONV01000021">
    <property type="protein sequence ID" value="SFF77407.1"/>
    <property type="molecule type" value="Genomic_DNA"/>
</dbReference>
<dbReference type="RefSeq" id="WP_177320106.1">
    <property type="nucleotide sequence ID" value="NZ_BOMT01000073.1"/>
</dbReference>
<dbReference type="AlphaFoldDB" id="A0A1I2LIX9"/>
<keyword evidence="2" id="KW-1185">Reference proteome</keyword>
<dbReference type="InterPro" id="IPR029058">
    <property type="entry name" value="AB_hydrolase_fold"/>
</dbReference>
<dbReference type="Proteomes" id="UP000199645">
    <property type="component" value="Unassembled WGS sequence"/>
</dbReference>
<reference evidence="1 2" key="1">
    <citation type="submission" date="2016-10" db="EMBL/GenBank/DDBJ databases">
        <authorList>
            <person name="de Groot N.N."/>
        </authorList>
    </citation>
    <scope>NUCLEOTIDE SEQUENCE [LARGE SCALE GENOMIC DNA]</scope>
    <source>
        <strain evidence="1 2">DSM 43019</strain>
    </source>
</reference>
<evidence type="ECO:0008006" key="3">
    <source>
        <dbReference type="Google" id="ProtNLM"/>
    </source>
</evidence>
<accession>A0A1I2LIX9</accession>
<evidence type="ECO:0000313" key="1">
    <source>
        <dbReference type="EMBL" id="SFF77407.1"/>
    </source>
</evidence>
<name>A0A1I2LIX9_9ACTN</name>
<organism evidence="1 2">
    <name type="scientific">Actinoplanes philippinensis</name>
    <dbReference type="NCBI Taxonomy" id="35752"/>
    <lineage>
        <taxon>Bacteria</taxon>
        <taxon>Bacillati</taxon>
        <taxon>Actinomycetota</taxon>
        <taxon>Actinomycetes</taxon>
        <taxon>Micromonosporales</taxon>
        <taxon>Micromonosporaceae</taxon>
        <taxon>Actinoplanes</taxon>
    </lineage>
</organism>
<gene>
    <name evidence="1" type="ORF">SAMN05421541_12192</name>
</gene>
<dbReference type="Gene3D" id="3.40.50.1820">
    <property type="entry name" value="alpha/beta hydrolase"/>
    <property type="match status" value="1"/>
</dbReference>
<proteinExistence type="predicted"/>
<dbReference type="STRING" id="35752.SAMN05421541_12192"/>
<protein>
    <recommendedName>
        <fullName evidence="3">Alpha/beta hydrolase family protein</fullName>
    </recommendedName>
</protein>
<dbReference type="SUPFAM" id="SSF53474">
    <property type="entry name" value="alpha/beta-Hydrolases"/>
    <property type="match status" value="1"/>
</dbReference>
<evidence type="ECO:0000313" key="2">
    <source>
        <dbReference type="Proteomes" id="UP000199645"/>
    </source>
</evidence>
<sequence>MRLTGILLPGRLYSTAGTLFDLADAVLTGRGDAVEHVTWLAPEGLLDIDPEPFVRVHAEAALHRIDASTQPVLIAKSLGTRAAAFAAERRLPAIWLTPLLTDPSVAAAITANPAPALLVGGTADTFWDTSAARATGKPCLEIPGADHALRVPGPIRDYTNVLETIGTNIENFLDLVRSETSPTAVLTVLESRREAAYPRGL</sequence>